<keyword evidence="1 2" id="KW-0413">Isomerase</keyword>
<dbReference type="InterPro" id="IPR026040">
    <property type="entry name" value="HyI-like"/>
</dbReference>
<dbReference type="SUPFAM" id="SSF51658">
    <property type="entry name" value="Xylose isomerase-like"/>
    <property type="match status" value="1"/>
</dbReference>
<dbReference type="EMBL" id="JACHLK010000001">
    <property type="protein sequence ID" value="MBB6557915.1"/>
    <property type="molecule type" value="Genomic_DNA"/>
</dbReference>
<protein>
    <submittedName>
        <fullName evidence="5">Hydroxypyruvate isomerase</fullName>
        <ecNumber evidence="5">5.3.1.22</ecNumber>
    </submittedName>
</protein>
<name>A0A7X0P9R0_9BURK</name>
<dbReference type="PANTHER" id="PTHR43489:SF13">
    <property type="entry name" value="HYDROXYPYRUVATE ISOMERASE"/>
    <property type="match status" value="1"/>
</dbReference>
<dbReference type="GO" id="GO:0008903">
    <property type="term" value="F:hydroxypyruvate isomerase activity"/>
    <property type="evidence" value="ECO:0007669"/>
    <property type="project" value="UniProtKB-EC"/>
</dbReference>
<accession>A0A7X0P9R0</accession>
<dbReference type="InterPro" id="IPR013022">
    <property type="entry name" value="Xyl_isomerase-like_TIM-brl"/>
</dbReference>
<dbReference type="NCBIfam" id="NF043033">
    <property type="entry name" value="OxoTetrIsom"/>
    <property type="match status" value="1"/>
</dbReference>
<keyword evidence="5" id="KW-0670">Pyruvate</keyword>
<evidence type="ECO:0000313" key="6">
    <source>
        <dbReference type="Proteomes" id="UP000575083"/>
    </source>
</evidence>
<feature type="active site" description="Proton donor/acceptor" evidence="3">
    <location>
        <position position="251"/>
    </location>
</feature>
<dbReference type="PIRSF" id="PIRSF006241">
    <property type="entry name" value="HyI"/>
    <property type="match status" value="1"/>
</dbReference>
<evidence type="ECO:0000256" key="3">
    <source>
        <dbReference type="PIRSR" id="PIRSR006241-50"/>
    </source>
</evidence>
<evidence type="ECO:0000256" key="2">
    <source>
        <dbReference type="PIRNR" id="PIRNR006241"/>
    </source>
</evidence>
<feature type="domain" description="Xylose isomerase-like TIM barrel" evidence="4">
    <location>
        <begin position="21"/>
        <end position="267"/>
    </location>
</feature>
<comment type="caution">
    <text evidence="5">The sequence shown here is derived from an EMBL/GenBank/DDBJ whole genome shotgun (WGS) entry which is preliminary data.</text>
</comment>
<dbReference type="Gene3D" id="3.20.20.150">
    <property type="entry name" value="Divalent-metal-dependent TIM barrel enzymes"/>
    <property type="match status" value="1"/>
</dbReference>
<feature type="active site" description="Proton donor/acceptor" evidence="3">
    <location>
        <position position="152"/>
    </location>
</feature>
<sequence length="272" mass="30028">MPQFAANLSLMYTELPFLERFAAAARDGFAAVECQFPYAFAPAELAARLADNGLAMVLLNAPPSGSDRASMATAWEQQARGTAALPGREAEFRRGVQEALEYAEALQCPRIHVLSGMVPAGVERESLKGLCVDNLRWAAALAAQSGREVLIEPINLRDMPRYFLNRQDHAHELLDAAQMDNLKVQMDLYHCQIVEGDVASKLRRYLPTGRVSHLQVAGVPERQEPDRGELHYPYLFDLIDSLGYAGWVGCEYRPAAGTSEGLGWLERTQSGH</sequence>
<dbReference type="RefSeq" id="WP_184855328.1">
    <property type="nucleotide sequence ID" value="NZ_JACHLK010000001.1"/>
</dbReference>
<organism evidence="5 6">
    <name type="scientific">Acidovorax soli</name>
    <dbReference type="NCBI Taxonomy" id="592050"/>
    <lineage>
        <taxon>Bacteria</taxon>
        <taxon>Pseudomonadati</taxon>
        <taxon>Pseudomonadota</taxon>
        <taxon>Betaproteobacteria</taxon>
        <taxon>Burkholderiales</taxon>
        <taxon>Comamonadaceae</taxon>
        <taxon>Acidovorax</taxon>
    </lineage>
</organism>
<proteinExistence type="inferred from homology"/>
<dbReference type="AlphaFoldDB" id="A0A7X0P9R0"/>
<evidence type="ECO:0000259" key="4">
    <source>
        <dbReference type="Pfam" id="PF01261"/>
    </source>
</evidence>
<gene>
    <name evidence="5" type="ORF">HNP48_000579</name>
</gene>
<dbReference type="InterPro" id="IPR050417">
    <property type="entry name" value="Sugar_Epim/Isomerase"/>
</dbReference>
<evidence type="ECO:0000313" key="5">
    <source>
        <dbReference type="EMBL" id="MBB6557915.1"/>
    </source>
</evidence>
<comment type="similarity">
    <text evidence="2">Belongs to the hyi family.</text>
</comment>
<dbReference type="InterPro" id="IPR036237">
    <property type="entry name" value="Xyl_isomerase-like_sf"/>
</dbReference>
<dbReference type="InterPro" id="IPR053398">
    <property type="entry name" value="HPT_OtnI_isomerases"/>
</dbReference>
<dbReference type="GO" id="GO:0046487">
    <property type="term" value="P:glyoxylate metabolic process"/>
    <property type="evidence" value="ECO:0007669"/>
    <property type="project" value="TreeGrafter"/>
</dbReference>
<dbReference type="Proteomes" id="UP000575083">
    <property type="component" value="Unassembled WGS sequence"/>
</dbReference>
<dbReference type="Pfam" id="PF01261">
    <property type="entry name" value="AP_endonuc_2"/>
    <property type="match status" value="1"/>
</dbReference>
<evidence type="ECO:0000256" key="1">
    <source>
        <dbReference type="ARBA" id="ARBA00023235"/>
    </source>
</evidence>
<reference evidence="5 6" key="1">
    <citation type="submission" date="2020-08" db="EMBL/GenBank/DDBJ databases">
        <title>Functional genomics of gut bacteria from endangered species of beetles.</title>
        <authorList>
            <person name="Carlos-Shanley C."/>
        </authorList>
    </citation>
    <scope>NUCLEOTIDE SEQUENCE [LARGE SCALE GENOMIC DNA]</scope>
    <source>
        <strain evidence="5 6">S00198</strain>
    </source>
</reference>
<dbReference type="EC" id="5.3.1.22" evidence="5"/>
<keyword evidence="6" id="KW-1185">Reference proteome</keyword>
<dbReference type="FunFam" id="3.20.20.150:FF:000007">
    <property type="entry name" value="Hydroxypyruvate isomerase"/>
    <property type="match status" value="1"/>
</dbReference>
<dbReference type="PANTHER" id="PTHR43489">
    <property type="entry name" value="ISOMERASE"/>
    <property type="match status" value="1"/>
</dbReference>